<evidence type="ECO:0000313" key="6">
    <source>
        <dbReference type="Proteomes" id="UP001152592"/>
    </source>
</evidence>
<organism evidence="5 6">
    <name type="scientific">Penicillium salamii</name>
    <dbReference type="NCBI Taxonomy" id="1612424"/>
    <lineage>
        <taxon>Eukaryota</taxon>
        <taxon>Fungi</taxon>
        <taxon>Dikarya</taxon>
        <taxon>Ascomycota</taxon>
        <taxon>Pezizomycotina</taxon>
        <taxon>Eurotiomycetes</taxon>
        <taxon>Eurotiomycetidae</taxon>
        <taxon>Eurotiales</taxon>
        <taxon>Aspergillaceae</taxon>
        <taxon>Penicillium</taxon>
    </lineage>
</organism>
<dbReference type="OrthoDB" id="4206571at2759"/>
<dbReference type="InterPro" id="IPR014905">
    <property type="entry name" value="HIRAN"/>
</dbReference>
<comment type="caution">
    <text evidence="5">The sequence shown here is derived from an EMBL/GenBank/DDBJ whole genome shotgun (WGS) entry which is preliminary data.</text>
</comment>
<keyword evidence="2" id="KW-0378">Hydrolase</keyword>
<reference evidence="5" key="1">
    <citation type="submission" date="2021-07" db="EMBL/GenBank/DDBJ databases">
        <authorList>
            <person name="Branca A.L. A."/>
        </authorList>
    </citation>
    <scope>NUCLEOTIDE SEQUENCE</scope>
</reference>
<keyword evidence="1" id="KW-0479">Metal-binding</keyword>
<evidence type="ECO:0000259" key="4">
    <source>
        <dbReference type="SMART" id="SM00910"/>
    </source>
</evidence>
<evidence type="ECO:0000313" key="5">
    <source>
        <dbReference type="EMBL" id="CAG8406784.1"/>
    </source>
</evidence>
<feature type="domain" description="HIRAN" evidence="4">
    <location>
        <begin position="85"/>
        <end position="153"/>
    </location>
</feature>
<proteinExistence type="predicted"/>
<dbReference type="SMART" id="SM00910">
    <property type="entry name" value="HIRAN"/>
    <property type="match status" value="1"/>
</dbReference>
<name>A0A9W4NSW1_9EURO</name>
<sequence>MVAKRKSNIDSEALANDAGHASKICRASAGSPESASTGQRFGETADFIPLPPLSQSFEFDEDDEEAADEVQGSQDVSSLTTSILYGIVSTKIVGVRFYRGHANPGERVLVRRDANNQYDRNAVKIENVMGAQIGHLPREMAAKLAPYMVYIPNPG</sequence>
<dbReference type="GO" id="GO:0003676">
    <property type="term" value="F:nucleic acid binding"/>
    <property type="evidence" value="ECO:0007669"/>
    <property type="project" value="InterPro"/>
</dbReference>
<protein>
    <recommendedName>
        <fullName evidence="4">HIRAN domain-containing protein</fullName>
    </recommendedName>
</protein>
<dbReference type="GO" id="GO:0008270">
    <property type="term" value="F:zinc ion binding"/>
    <property type="evidence" value="ECO:0007669"/>
    <property type="project" value="InterPro"/>
</dbReference>
<dbReference type="AlphaFoldDB" id="A0A9W4NSW1"/>
<accession>A0A9W4NSW1</accession>
<evidence type="ECO:0000256" key="3">
    <source>
        <dbReference type="SAM" id="MobiDB-lite"/>
    </source>
</evidence>
<dbReference type="Pfam" id="PF08797">
    <property type="entry name" value="HIRAN"/>
    <property type="match status" value="1"/>
</dbReference>
<dbReference type="Gene3D" id="3.30.70.2330">
    <property type="match status" value="1"/>
</dbReference>
<evidence type="ECO:0000256" key="2">
    <source>
        <dbReference type="ARBA" id="ARBA00022801"/>
    </source>
</evidence>
<gene>
    <name evidence="5" type="ORF">PSALAMII_LOCUS8274</name>
</gene>
<evidence type="ECO:0000256" key="1">
    <source>
        <dbReference type="ARBA" id="ARBA00022723"/>
    </source>
</evidence>
<dbReference type="EMBL" id="CAJVPD010000260">
    <property type="protein sequence ID" value="CAG8406784.1"/>
    <property type="molecule type" value="Genomic_DNA"/>
</dbReference>
<dbReference type="Proteomes" id="UP001152592">
    <property type="component" value="Unassembled WGS sequence"/>
</dbReference>
<feature type="region of interest" description="Disordered" evidence="3">
    <location>
        <begin position="21"/>
        <end position="45"/>
    </location>
</feature>
<dbReference type="GO" id="GO:0016818">
    <property type="term" value="F:hydrolase activity, acting on acid anhydrides, in phosphorus-containing anhydrides"/>
    <property type="evidence" value="ECO:0007669"/>
    <property type="project" value="InterPro"/>
</dbReference>